<keyword evidence="3" id="KW-1185">Reference proteome</keyword>
<name>A0AAD6RFX6_9ROSI</name>
<dbReference type="EMBL" id="JAQIZT010000002">
    <property type="protein sequence ID" value="KAJ7008059.1"/>
    <property type="molecule type" value="Genomic_DNA"/>
</dbReference>
<feature type="transmembrane region" description="Helical" evidence="1">
    <location>
        <begin position="6"/>
        <end position="23"/>
    </location>
</feature>
<evidence type="ECO:0000256" key="1">
    <source>
        <dbReference type="SAM" id="Phobius"/>
    </source>
</evidence>
<keyword evidence="1" id="KW-0472">Membrane</keyword>
<keyword evidence="1" id="KW-0812">Transmembrane</keyword>
<dbReference type="AlphaFoldDB" id="A0AAD6RFX6"/>
<dbReference type="Proteomes" id="UP001164929">
    <property type="component" value="Chromosome 2"/>
</dbReference>
<sequence length="65" mass="7540">MVTVIDLSWILGVSITVAMVITCECQHSLRERFLLSTRFTYIFPFSCQLSHDLRCCFTCIFVGMR</sequence>
<evidence type="ECO:0000313" key="3">
    <source>
        <dbReference type="Proteomes" id="UP001164929"/>
    </source>
</evidence>
<protein>
    <submittedName>
        <fullName evidence="2">Uncharacterized protein</fullName>
    </submittedName>
</protein>
<comment type="caution">
    <text evidence="2">The sequence shown here is derived from an EMBL/GenBank/DDBJ whole genome shotgun (WGS) entry which is preliminary data.</text>
</comment>
<keyword evidence="1" id="KW-1133">Transmembrane helix</keyword>
<evidence type="ECO:0000313" key="2">
    <source>
        <dbReference type="EMBL" id="KAJ7008059.1"/>
    </source>
</evidence>
<proteinExistence type="predicted"/>
<gene>
    <name evidence="2" type="ORF">NC653_006931</name>
</gene>
<reference evidence="2" key="1">
    <citation type="journal article" date="2023" name="Mol. Ecol. Resour.">
        <title>Chromosome-level genome assembly of a triploid poplar Populus alba 'Berolinensis'.</title>
        <authorList>
            <person name="Chen S."/>
            <person name="Yu Y."/>
            <person name="Wang X."/>
            <person name="Wang S."/>
            <person name="Zhang T."/>
            <person name="Zhou Y."/>
            <person name="He R."/>
            <person name="Meng N."/>
            <person name="Wang Y."/>
            <person name="Liu W."/>
            <person name="Liu Z."/>
            <person name="Liu J."/>
            <person name="Guo Q."/>
            <person name="Huang H."/>
            <person name="Sederoff R.R."/>
            <person name="Wang G."/>
            <person name="Qu G."/>
            <person name="Chen S."/>
        </authorList>
    </citation>
    <scope>NUCLEOTIDE SEQUENCE</scope>
    <source>
        <strain evidence="2">SC-2020</strain>
    </source>
</reference>
<organism evidence="2 3">
    <name type="scientific">Populus alba x Populus x berolinensis</name>
    <dbReference type="NCBI Taxonomy" id="444605"/>
    <lineage>
        <taxon>Eukaryota</taxon>
        <taxon>Viridiplantae</taxon>
        <taxon>Streptophyta</taxon>
        <taxon>Embryophyta</taxon>
        <taxon>Tracheophyta</taxon>
        <taxon>Spermatophyta</taxon>
        <taxon>Magnoliopsida</taxon>
        <taxon>eudicotyledons</taxon>
        <taxon>Gunneridae</taxon>
        <taxon>Pentapetalae</taxon>
        <taxon>rosids</taxon>
        <taxon>fabids</taxon>
        <taxon>Malpighiales</taxon>
        <taxon>Salicaceae</taxon>
        <taxon>Saliceae</taxon>
        <taxon>Populus</taxon>
    </lineage>
</organism>
<accession>A0AAD6RFX6</accession>